<feature type="compositionally biased region" description="Polar residues" evidence="1">
    <location>
        <begin position="49"/>
        <end position="60"/>
    </location>
</feature>
<accession>A0A7R8CS06</accession>
<protein>
    <submittedName>
        <fullName evidence="2">(salmon louse) hypothetical protein</fullName>
    </submittedName>
</protein>
<dbReference type="AlphaFoldDB" id="A0A7R8CS06"/>
<dbReference type="EMBL" id="HG994594">
    <property type="protein sequence ID" value="CAF2860657.1"/>
    <property type="molecule type" value="Genomic_DNA"/>
</dbReference>
<name>A0A7R8CS06_LEPSM</name>
<organism evidence="2 3">
    <name type="scientific">Lepeophtheirus salmonis</name>
    <name type="common">Salmon louse</name>
    <name type="synonym">Caligus salmonis</name>
    <dbReference type="NCBI Taxonomy" id="72036"/>
    <lineage>
        <taxon>Eukaryota</taxon>
        <taxon>Metazoa</taxon>
        <taxon>Ecdysozoa</taxon>
        <taxon>Arthropoda</taxon>
        <taxon>Crustacea</taxon>
        <taxon>Multicrustacea</taxon>
        <taxon>Hexanauplia</taxon>
        <taxon>Copepoda</taxon>
        <taxon>Siphonostomatoida</taxon>
        <taxon>Caligidae</taxon>
        <taxon>Lepeophtheirus</taxon>
    </lineage>
</organism>
<evidence type="ECO:0000256" key="1">
    <source>
        <dbReference type="SAM" id="MobiDB-lite"/>
    </source>
</evidence>
<sequence length="309" mass="35387">MFQSAELQLRNPRRNNSSKKVSNKSSGSRCRKKDSKSSDSNKLRRNKNTVSSTLKLNITTSSDSSPSNNSRRRKRRKTFVDIVEESIPESSSSVLNYDSFKASIAKKDPKYLKELIESPTFLKKVLMTKLVEDHRKQISEKLNQLRFNDDKRISESDLNDPLSDGLDPFGQVDFKELPHDFISDITNLILSQKQSQENPQSFAPNNSESIDANDEDIMEVPVPPKTPPPFINLSDGEDHNETLDDDKERQKLFVVKLNEQIDLLDQEENHVNEMLDKLYQEKIILNARLSTISSSRKSLLLESAEYLKL</sequence>
<gene>
    <name evidence="2" type="ORF">LSAA_5842</name>
</gene>
<evidence type="ECO:0000313" key="3">
    <source>
        <dbReference type="Proteomes" id="UP000675881"/>
    </source>
</evidence>
<feature type="region of interest" description="Disordered" evidence="1">
    <location>
        <begin position="1"/>
        <end position="76"/>
    </location>
</feature>
<keyword evidence="3" id="KW-1185">Reference proteome</keyword>
<reference evidence="2" key="1">
    <citation type="submission" date="2021-02" db="EMBL/GenBank/DDBJ databases">
        <authorList>
            <person name="Bekaert M."/>
        </authorList>
    </citation>
    <scope>NUCLEOTIDE SEQUENCE</scope>
    <source>
        <strain evidence="2">IoA-00</strain>
    </source>
</reference>
<proteinExistence type="predicted"/>
<feature type="compositionally biased region" description="Low complexity" evidence="1">
    <location>
        <begin position="18"/>
        <end position="28"/>
    </location>
</feature>
<evidence type="ECO:0000313" key="2">
    <source>
        <dbReference type="EMBL" id="CAF2860657.1"/>
    </source>
</evidence>
<dbReference type="Proteomes" id="UP000675881">
    <property type="component" value="Chromosome 15"/>
</dbReference>